<protein>
    <submittedName>
        <fullName evidence="1">DNA methyltransferase Dim-2</fullName>
    </submittedName>
</protein>
<comment type="caution">
    <text evidence="1">The sequence shown here is derived from an EMBL/GenBank/DDBJ whole genome shotgun (WGS) entry which is preliminary data.</text>
</comment>
<keyword evidence="2" id="KW-1185">Reference proteome</keyword>
<sequence>MPGPIEDYEDGLVPDFWENGEYEDDPDNETTDDFIKAEDYDMIQSLENIITDTECDSTPTDLPRLSLLNDSMGKNIEQPQTVFLPADFKPATNISVEIPESTLIAPRYLYQGEELPIPPEREWQAVHNLLERHSTLRNGHDGFIEFNLDQFTVYIEPYVPGVSKSYEKMRYPSELRPLQHLSIKPGCSRMYIDGILSFEGTRYFIRQVPFEELPIGNYGVSEHTVGSNIWVRSSLNVRVASQHKGRDVYYRLKGPSPEYKRYYSGFLWIADLAKHVADYLSAAVAENRRIVFRDFRSEFSKWLSTTHQGSKAFTHWRAQHPSSDFCTAIVANLDFIYKETYGVLGHDETRSIYLWQEIRDYTAYTDASEKFPLILTSNTSSLRSPRDGKSSQIPKTTVTPYIDQLFSHLPFGSMMEPLRPSLKVDKLRETISRSYNLESSPSIHTSADQIRRDKIIREIRAGDVISTTRDDKNESHWAREVAIGFHDVDRWFGLVQKVHSPKNGEPCFDVIWLYRPVDTICGIMKYPWNNELFLSDHCSCKDSHPKILASEVLSIHQMDWGGSSDTNAEFFCRQTYLTGTRRWVTFQETHLRCYHNSKAFPYKVGDTLLVHLKKAADYVEPCELVALPGLKEVLTFRLLHRRDRLESQANIPPNELLYSDDTVSLKADAIHGRCLVRFFQPNELIPPPYDRKGVGNAFFITHRLQSSGQIIPMDGKPASLRQGFDPLKHVPKLRGVDLFCGGGNFGRGLEEGGAVEMKWANDINVRAIHTYMANATGTVHPFAGSIDHMQRLALEGKFSNKVPKIGLVDFVSAGSPCPGFSRLTVDKATPEQRKNQSLVAAFASFIDIYRPKFGILENVLEIVQPLGKRNEDVFCQLVCAIVGLGYQAHFSLLDAWTFGSPQSRSRVFLCFAAPGFNLPEMPLHSHSHHEKTFRSKTLGLLPNAEPMVERCFMPTPFKFVTAEEATADLPDIMDSKPDCCIAFPDHRLAYGMTRYFRNQLSVIPKQPYGMNFQTAWKNGHGTMTKAERDFFPEKGARVSMGSSRAWGRCPPGKILQTVTTTPSPADARMGRLLHWSQNRVLSIMEARRAQGFRDHEVILGQPKDQWRVIGNSVAREVSLALGLCFREAWLGSLIEGDEIEPVNRVPKQRNLEALSCHLPDTVQPEPLSVASSRRSISSSETLRSSSSATPAKRPLGSTLEVRLFVSKIAKNSAGQTTSEGAVKPDIRRVTPELPIVSDLPHVSI</sequence>
<organism evidence="1 2">
    <name type="scientific">Colletotrichum truncatum</name>
    <name type="common">Anthracnose fungus</name>
    <name type="synonym">Colletotrichum capsici</name>
    <dbReference type="NCBI Taxonomy" id="5467"/>
    <lineage>
        <taxon>Eukaryota</taxon>
        <taxon>Fungi</taxon>
        <taxon>Dikarya</taxon>
        <taxon>Ascomycota</taxon>
        <taxon>Pezizomycotina</taxon>
        <taxon>Sordariomycetes</taxon>
        <taxon>Hypocreomycetidae</taxon>
        <taxon>Glomerellales</taxon>
        <taxon>Glomerellaceae</taxon>
        <taxon>Colletotrichum</taxon>
        <taxon>Colletotrichum truncatum species complex</taxon>
    </lineage>
</organism>
<proteinExistence type="predicted"/>
<dbReference type="Proteomes" id="UP000805649">
    <property type="component" value="Unassembled WGS sequence"/>
</dbReference>
<gene>
    <name evidence="1" type="ORF">CTRU02_206098</name>
</gene>
<accession>A0ACC3Z5V7</accession>
<evidence type="ECO:0000313" key="1">
    <source>
        <dbReference type="EMBL" id="KAL0939488.1"/>
    </source>
</evidence>
<name>A0ACC3Z5V7_COLTU</name>
<reference evidence="1 2" key="1">
    <citation type="journal article" date="2020" name="Phytopathology">
        <title>Genome Sequence Resources of Colletotrichum truncatum, C. plurivorum, C. musicola, and C. sojae: Four Species Pathogenic to Soybean (Glycine max).</title>
        <authorList>
            <person name="Rogerio F."/>
            <person name="Boufleur T.R."/>
            <person name="Ciampi-Guillardi M."/>
            <person name="Sukno S.A."/>
            <person name="Thon M.R."/>
            <person name="Massola Junior N.S."/>
            <person name="Baroncelli R."/>
        </authorList>
    </citation>
    <scope>NUCLEOTIDE SEQUENCE [LARGE SCALE GENOMIC DNA]</scope>
    <source>
        <strain evidence="1 2">CMES1059</strain>
    </source>
</reference>
<evidence type="ECO:0000313" key="2">
    <source>
        <dbReference type="Proteomes" id="UP000805649"/>
    </source>
</evidence>
<dbReference type="EMBL" id="VUJX02000003">
    <property type="protein sequence ID" value="KAL0939488.1"/>
    <property type="molecule type" value="Genomic_DNA"/>
</dbReference>
<keyword evidence="1" id="KW-0489">Methyltransferase</keyword>
<keyword evidence="1" id="KW-0808">Transferase</keyword>